<evidence type="ECO:0000256" key="4">
    <source>
        <dbReference type="ARBA" id="ARBA00022475"/>
    </source>
</evidence>
<sequence length="465" mass="49690">MEKFFKVKEHGSTVKTEVLAGITTFMAMAYILMVNANMFSELGVVSYNAIYIATAISAVVGTFLIAFLANLPLGLASGMGLNAFFVYTVCFTFGLSYANALILVLLDGVVFIILTLTGVRKMLFDAIPQCVRMAISAGIGLFIAFLGLQDAGIIVPSSSTCVNLTSFNLFNGNATWAEIMPKLVTIAALIIIAVLSYKKVKGSVLWGILGGTGLYYILGCTIPGFYKGFAANMNFNPFTAFGDWGSQAFLKVFTEGFDFSAYLATHSTADLVILMITTALAFCMVDMFDTLGTLYGACSRGNMLTEEGEVPNFEKAMLSDAIATVTGAICGTSTVTTFVESSAGVAEGARTGLAAFTTGVLFFVAMFLSPVAVLIPTCATSAALIYVGVLMMGGVADIEWHKPEVAVPSFMTIAMMPFAYNISYGIAFGLITYVFICIFTGRVKEIKPFTWVVGALFAIMFFMTH</sequence>
<name>A0ABV1H4V7_9FIRM</name>
<comment type="subcellular location">
    <subcellularLocation>
        <location evidence="1 8">Cell membrane</location>
        <topology evidence="1 8">Multi-pass membrane protein</topology>
    </subcellularLocation>
</comment>
<evidence type="ECO:0000256" key="6">
    <source>
        <dbReference type="ARBA" id="ARBA00022989"/>
    </source>
</evidence>
<comment type="caution">
    <text evidence="10">The sequence shown here is derived from an EMBL/GenBank/DDBJ whole genome shotgun (WGS) entry which is preliminary data.</text>
</comment>
<reference evidence="10" key="1">
    <citation type="submission" date="2024-03" db="EMBL/GenBank/DDBJ databases">
        <title>Human intestinal bacterial collection.</title>
        <authorList>
            <person name="Pauvert C."/>
            <person name="Hitch T.C.A."/>
            <person name="Clavel T."/>
        </authorList>
    </citation>
    <scope>NUCLEOTIDE SEQUENCE [LARGE SCALE GENOMIC DNA]</scope>
    <source>
        <strain evidence="10">CLA-AA-H89B</strain>
    </source>
</reference>
<evidence type="ECO:0000256" key="3">
    <source>
        <dbReference type="ARBA" id="ARBA00022448"/>
    </source>
</evidence>
<dbReference type="InterPro" id="IPR045018">
    <property type="entry name" value="Azg-like"/>
</dbReference>
<keyword evidence="7 8" id="KW-0472">Membrane</keyword>
<feature type="transmembrane region" description="Helical" evidence="9">
    <location>
        <begin position="75"/>
        <end position="94"/>
    </location>
</feature>
<evidence type="ECO:0000256" key="1">
    <source>
        <dbReference type="ARBA" id="ARBA00004651"/>
    </source>
</evidence>
<feature type="transmembrane region" description="Helical" evidence="9">
    <location>
        <begin position="446"/>
        <end position="464"/>
    </location>
</feature>
<keyword evidence="11" id="KW-1185">Reference proteome</keyword>
<feature type="transmembrane region" description="Helical" evidence="9">
    <location>
        <begin position="131"/>
        <end position="148"/>
    </location>
</feature>
<evidence type="ECO:0000256" key="2">
    <source>
        <dbReference type="ARBA" id="ARBA00005697"/>
    </source>
</evidence>
<dbReference type="PANTHER" id="PTHR43337:SF1">
    <property type="entry name" value="XANTHINE_URACIL PERMEASE C887.17-RELATED"/>
    <property type="match status" value="1"/>
</dbReference>
<gene>
    <name evidence="10" type="ORF">WMO37_06725</name>
</gene>
<evidence type="ECO:0000256" key="9">
    <source>
        <dbReference type="SAM" id="Phobius"/>
    </source>
</evidence>
<evidence type="ECO:0000256" key="5">
    <source>
        <dbReference type="ARBA" id="ARBA00022692"/>
    </source>
</evidence>
<dbReference type="InterPro" id="IPR006043">
    <property type="entry name" value="NCS2"/>
</dbReference>
<keyword evidence="4 8" id="KW-1003">Cell membrane</keyword>
<dbReference type="InterPro" id="IPR026033">
    <property type="entry name" value="Azg-like_bact_archaea"/>
</dbReference>
<protein>
    <submittedName>
        <fullName evidence="10">NCS2 family permease</fullName>
    </submittedName>
</protein>
<dbReference type="Pfam" id="PF00860">
    <property type="entry name" value="Xan_ur_permease"/>
    <property type="match status" value="1"/>
</dbReference>
<evidence type="ECO:0000256" key="7">
    <source>
        <dbReference type="ARBA" id="ARBA00023136"/>
    </source>
</evidence>
<feature type="transmembrane region" description="Helical" evidence="9">
    <location>
        <begin position="318"/>
        <end position="339"/>
    </location>
</feature>
<feature type="transmembrane region" description="Helical" evidence="9">
    <location>
        <begin position="100"/>
        <end position="119"/>
    </location>
</feature>
<dbReference type="EMBL" id="JBBMFS010000004">
    <property type="protein sequence ID" value="MEQ2554716.1"/>
    <property type="molecule type" value="Genomic_DNA"/>
</dbReference>
<keyword evidence="6 8" id="KW-1133">Transmembrane helix</keyword>
<organism evidence="10 11">
    <name type="scientific">Lachnospira intestinalis</name>
    <dbReference type="NCBI Taxonomy" id="3133158"/>
    <lineage>
        <taxon>Bacteria</taxon>
        <taxon>Bacillati</taxon>
        <taxon>Bacillota</taxon>
        <taxon>Clostridia</taxon>
        <taxon>Lachnospirales</taxon>
        <taxon>Lachnospiraceae</taxon>
        <taxon>Lachnospira</taxon>
    </lineage>
</organism>
<evidence type="ECO:0000256" key="8">
    <source>
        <dbReference type="PIRNR" id="PIRNR005353"/>
    </source>
</evidence>
<keyword evidence="5 8" id="KW-0812">Transmembrane</keyword>
<feature type="transmembrane region" description="Helical" evidence="9">
    <location>
        <begin position="418"/>
        <end position="439"/>
    </location>
</feature>
<feature type="transmembrane region" description="Helical" evidence="9">
    <location>
        <begin position="271"/>
        <end position="297"/>
    </location>
</feature>
<accession>A0ABV1H4V7</accession>
<evidence type="ECO:0000313" key="11">
    <source>
        <dbReference type="Proteomes" id="UP001546774"/>
    </source>
</evidence>
<feature type="transmembrane region" description="Helical" evidence="9">
    <location>
        <begin position="12"/>
        <end position="33"/>
    </location>
</feature>
<dbReference type="Proteomes" id="UP001546774">
    <property type="component" value="Unassembled WGS sequence"/>
</dbReference>
<feature type="transmembrane region" description="Helical" evidence="9">
    <location>
        <begin position="382"/>
        <end position="398"/>
    </location>
</feature>
<comment type="similarity">
    <text evidence="2 8">Belongs to the nucleobase:cation symporter-2 (NCS2) (TC 2.A.40) family. Azg-like subfamily.</text>
</comment>
<feature type="transmembrane region" description="Helical" evidence="9">
    <location>
        <begin position="45"/>
        <end position="68"/>
    </location>
</feature>
<proteinExistence type="inferred from homology"/>
<feature type="transmembrane region" description="Helical" evidence="9">
    <location>
        <begin position="179"/>
        <end position="197"/>
    </location>
</feature>
<dbReference type="PANTHER" id="PTHR43337">
    <property type="entry name" value="XANTHINE/URACIL PERMEASE C887.17-RELATED"/>
    <property type="match status" value="1"/>
</dbReference>
<feature type="transmembrane region" description="Helical" evidence="9">
    <location>
        <begin position="351"/>
        <end position="375"/>
    </location>
</feature>
<keyword evidence="3 8" id="KW-0813">Transport</keyword>
<feature type="transmembrane region" description="Helical" evidence="9">
    <location>
        <begin position="204"/>
        <end position="226"/>
    </location>
</feature>
<evidence type="ECO:0000313" key="10">
    <source>
        <dbReference type="EMBL" id="MEQ2554716.1"/>
    </source>
</evidence>
<dbReference type="PIRSF" id="PIRSF005353">
    <property type="entry name" value="PbuG"/>
    <property type="match status" value="1"/>
</dbReference>